<dbReference type="EMBL" id="OX597830">
    <property type="protein sequence ID" value="CAI9735069.1"/>
    <property type="molecule type" value="Genomic_DNA"/>
</dbReference>
<evidence type="ECO:0000313" key="1">
    <source>
        <dbReference type="EMBL" id="CAI9735069.1"/>
    </source>
</evidence>
<keyword evidence="2" id="KW-1185">Reference proteome</keyword>
<accession>A0AA36BJ45</accession>
<evidence type="ECO:0000313" key="2">
    <source>
        <dbReference type="Proteomes" id="UP001162480"/>
    </source>
</evidence>
<name>A0AA36BJ45_OCTVU</name>
<reference evidence="1" key="1">
    <citation type="submission" date="2023-08" db="EMBL/GenBank/DDBJ databases">
        <authorList>
            <person name="Alioto T."/>
            <person name="Alioto T."/>
            <person name="Gomez Garrido J."/>
        </authorList>
    </citation>
    <scope>NUCLEOTIDE SEQUENCE</scope>
</reference>
<dbReference type="AlphaFoldDB" id="A0AA36BJ45"/>
<dbReference type="Proteomes" id="UP001162480">
    <property type="component" value="Chromosome 17"/>
</dbReference>
<gene>
    <name evidence="1" type="ORF">OCTVUL_1B022966</name>
</gene>
<organism evidence="1 2">
    <name type="scientific">Octopus vulgaris</name>
    <name type="common">Common octopus</name>
    <dbReference type="NCBI Taxonomy" id="6645"/>
    <lineage>
        <taxon>Eukaryota</taxon>
        <taxon>Metazoa</taxon>
        <taxon>Spiralia</taxon>
        <taxon>Lophotrochozoa</taxon>
        <taxon>Mollusca</taxon>
        <taxon>Cephalopoda</taxon>
        <taxon>Coleoidea</taxon>
        <taxon>Octopodiformes</taxon>
        <taxon>Octopoda</taxon>
        <taxon>Incirrata</taxon>
        <taxon>Octopodidae</taxon>
        <taxon>Octopus</taxon>
    </lineage>
</organism>
<proteinExistence type="predicted"/>
<sequence>MRQLYESIGCGRVGKVDITIQQRDNSDSCAAVEIKDRTGCIDVCGSKGRQGDGLDTHGSIRLAAGAGSDITVDHGIVVADIDIGVRVFYLVI</sequence>
<protein>
    <submittedName>
        <fullName evidence="1">Uncharacterized protein</fullName>
    </submittedName>
</protein>